<dbReference type="AlphaFoldDB" id="A0AB39QXX4"/>
<dbReference type="EMBL" id="CP163441">
    <property type="protein sequence ID" value="XDQ45664.1"/>
    <property type="molecule type" value="Genomic_DNA"/>
</dbReference>
<name>A0AB39QXX4_9ACTN</name>
<organism evidence="1">
    <name type="scientific">Streptomyces sp. R39</name>
    <dbReference type="NCBI Taxonomy" id="3238631"/>
    <lineage>
        <taxon>Bacteria</taxon>
        <taxon>Bacillati</taxon>
        <taxon>Actinomycetota</taxon>
        <taxon>Actinomycetes</taxon>
        <taxon>Kitasatosporales</taxon>
        <taxon>Streptomycetaceae</taxon>
        <taxon>Streptomyces</taxon>
    </lineage>
</organism>
<protein>
    <submittedName>
        <fullName evidence="1">Uncharacterized protein</fullName>
    </submittedName>
</protein>
<gene>
    <name evidence="1" type="ORF">AB5J52_27320</name>
</gene>
<accession>A0AB39QXX4</accession>
<sequence>MAEFLYTALDDQDDVLDGMFVGHLDVKGNSGSATSRHPRYPDGGMGIILFPALVELLDGVGELLRRGRGTFKCSGIGLPLKFKLKDGSMTISHRWTVIDESSPQSTATALWTAAHDLAASLLDRVTEPTEYVERAADGSDRYIDFRIQVKESLTRFEESKARIIY</sequence>
<proteinExistence type="predicted"/>
<evidence type="ECO:0000313" key="1">
    <source>
        <dbReference type="EMBL" id="XDQ45664.1"/>
    </source>
</evidence>
<dbReference type="RefSeq" id="WP_369224514.1">
    <property type="nucleotide sequence ID" value="NZ_CP163441.1"/>
</dbReference>
<reference evidence="1" key="1">
    <citation type="submission" date="2024-07" db="EMBL/GenBank/DDBJ databases">
        <authorList>
            <person name="Yu S.T."/>
        </authorList>
    </citation>
    <scope>NUCLEOTIDE SEQUENCE</scope>
    <source>
        <strain evidence="1">R39</strain>
    </source>
</reference>